<accession>A0AA89C1I9</accession>
<name>A0AA89C1I9_PINIB</name>
<dbReference type="AlphaFoldDB" id="A0AA89C1I9"/>
<organism evidence="2 3">
    <name type="scientific">Pinctada imbricata</name>
    <name type="common">Atlantic pearl-oyster</name>
    <name type="synonym">Pinctada martensii</name>
    <dbReference type="NCBI Taxonomy" id="66713"/>
    <lineage>
        <taxon>Eukaryota</taxon>
        <taxon>Metazoa</taxon>
        <taxon>Spiralia</taxon>
        <taxon>Lophotrochozoa</taxon>
        <taxon>Mollusca</taxon>
        <taxon>Bivalvia</taxon>
        <taxon>Autobranchia</taxon>
        <taxon>Pteriomorphia</taxon>
        <taxon>Pterioida</taxon>
        <taxon>Pterioidea</taxon>
        <taxon>Pteriidae</taxon>
        <taxon>Pinctada</taxon>
    </lineage>
</organism>
<proteinExistence type="predicted"/>
<keyword evidence="3" id="KW-1185">Reference proteome</keyword>
<dbReference type="Proteomes" id="UP001186944">
    <property type="component" value="Unassembled WGS sequence"/>
</dbReference>
<reference evidence="2" key="1">
    <citation type="submission" date="2019-08" db="EMBL/GenBank/DDBJ databases">
        <title>The improved chromosome-level genome for the pearl oyster Pinctada fucata martensii using PacBio sequencing and Hi-C.</title>
        <authorList>
            <person name="Zheng Z."/>
        </authorList>
    </citation>
    <scope>NUCLEOTIDE SEQUENCE</scope>
    <source>
        <strain evidence="2">ZZ-2019</strain>
        <tissue evidence="2">Adductor muscle</tissue>
    </source>
</reference>
<evidence type="ECO:0000256" key="1">
    <source>
        <dbReference type="SAM" id="MobiDB-lite"/>
    </source>
</evidence>
<feature type="non-terminal residue" evidence="2">
    <location>
        <position position="1"/>
    </location>
</feature>
<dbReference type="EMBL" id="VSWD01000010">
    <property type="protein sequence ID" value="KAK3090807.1"/>
    <property type="molecule type" value="Genomic_DNA"/>
</dbReference>
<sequence length="66" mass="8000">HDHHSRDSDRHRRHKDHKDKSRDKDRDKSRHKDKRDKDDTSKLSQEELEIKEANELRAKLGLPPLK</sequence>
<feature type="region of interest" description="Disordered" evidence="1">
    <location>
        <begin position="1"/>
        <end position="66"/>
    </location>
</feature>
<evidence type="ECO:0000313" key="3">
    <source>
        <dbReference type="Proteomes" id="UP001186944"/>
    </source>
</evidence>
<gene>
    <name evidence="2" type="ORF">FSP39_014824</name>
</gene>
<feature type="compositionally biased region" description="Basic and acidic residues" evidence="1">
    <location>
        <begin position="18"/>
        <end position="58"/>
    </location>
</feature>
<comment type="caution">
    <text evidence="2">The sequence shown here is derived from an EMBL/GenBank/DDBJ whole genome shotgun (WGS) entry which is preliminary data.</text>
</comment>
<evidence type="ECO:0000313" key="2">
    <source>
        <dbReference type="EMBL" id="KAK3090807.1"/>
    </source>
</evidence>
<protein>
    <submittedName>
        <fullName evidence="2">Uncharacterized protein</fullName>
    </submittedName>
</protein>
<feature type="compositionally biased region" description="Basic and acidic residues" evidence="1">
    <location>
        <begin position="1"/>
        <end position="10"/>
    </location>
</feature>